<accession>A0ABY8QTT3</accession>
<protein>
    <submittedName>
        <fullName evidence="2">Helix-turn-helix transcriptional regulator</fullName>
    </submittedName>
</protein>
<dbReference type="SMART" id="SM00530">
    <property type="entry name" value="HTH_XRE"/>
    <property type="match status" value="1"/>
</dbReference>
<dbReference type="Proteomes" id="UP001209083">
    <property type="component" value="Chromosome"/>
</dbReference>
<dbReference type="Gene3D" id="1.10.260.40">
    <property type="entry name" value="lambda repressor-like DNA-binding domains"/>
    <property type="match status" value="1"/>
</dbReference>
<reference evidence="2 3" key="1">
    <citation type="submission" date="2023-05" db="EMBL/GenBank/DDBJ databases">
        <title>Lithophilousrod everest ZFBP1038 complete genpme.</title>
        <authorList>
            <person name="Tian M."/>
        </authorList>
    </citation>
    <scope>NUCLEOTIDE SEQUENCE [LARGE SCALE GENOMIC DNA]</scope>
    <source>
        <strain evidence="2 3">ZFBP1038</strain>
    </source>
</reference>
<dbReference type="SUPFAM" id="SSF47413">
    <property type="entry name" value="lambda repressor-like DNA-binding domains"/>
    <property type="match status" value="1"/>
</dbReference>
<proteinExistence type="predicted"/>
<dbReference type="EMBL" id="CP090958">
    <property type="protein sequence ID" value="WGW12427.1"/>
    <property type="molecule type" value="Genomic_DNA"/>
</dbReference>
<evidence type="ECO:0000313" key="2">
    <source>
        <dbReference type="EMBL" id="WGW12427.1"/>
    </source>
</evidence>
<dbReference type="CDD" id="cd00093">
    <property type="entry name" value="HTH_XRE"/>
    <property type="match status" value="1"/>
</dbReference>
<evidence type="ECO:0000313" key="3">
    <source>
        <dbReference type="Proteomes" id="UP001209083"/>
    </source>
</evidence>
<dbReference type="InterPro" id="IPR010982">
    <property type="entry name" value="Lambda_DNA-bd_dom_sf"/>
</dbReference>
<dbReference type="RefSeq" id="WP_349639227.1">
    <property type="nucleotide sequence ID" value="NZ_CP090958.1"/>
</dbReference>
<keyword evidence="3" id="KW-1185">Reference proteome</keyword>
<evidence type="ECO:0000259" key="1">
    <source>
        <dbReference type="SMART" id="SM00530"/>
    </source>
</evidence>
<name>A0ABY8QTT3_9MICO</name>
<organism evidence="2 3">
    <name type="scientific">Saxibacter everestensis</name>
    <dbReference type="NCBI Taxonomy" id="2909229"/>
    <lineage>
        <taxon>Bacteria</taxon>
        <taxon>Bacillati</taxon>
        <taxon>Actinomycetota</taxon>
        <taxon>Actinomycetes</taxon>
        <taxon>Micrococcales</taxon>
        <taxon>Brevibacteriaceae</taxon>
        <taxon>Saxibacter</taxon>
    </lineage>
</organism>
<sequence length="106" mass="11647">MSDVSAGEAAVAVRLAEILRGFRDQGGPSGKRYTQEQAAEIIGITRTHLQRLERSGGSVARDRYENPTYTTLVAISGFLQRPVADLVDELESARADTEKRSNPDER</sequence>
<gene>
    <name evidence="2" type="ORF">LWF01_01260</name>
</gene>
<dbReference type="InterPro" id="IPR001387">
    <property type="entry name" value="Cro/C1-type_HTH"/>
</dbReference>
<dbReference type="Pfam" id="PF01381">
    <property type="entry name" value="HTH_3"/>
    <property type="match status" value="1"/>
</dbReference>
<feature type="domain" description="HTH cro/C1-type" evidence="1">
    <location>
        <begin position="14"/>
        <end position="86"/>
    </location>
</feature>